<dbReference type="InterPro" id="IPR010982">
    <property type="entry name" value="Lambda_DNA-bd_dom_sf"/>
</dbReference>
<dbReference type="EMBL" id="QAOQ01000001">
    <property type="protein sequence ID" value="PTR00782.1"/>
    <property type="molecule type" value="Genomic_DNA"/>
</dbReference>
<evidence type="ECO:0000259" key="1">
    <source>
        <dbReference type="PROSITE" id="PS50943"/>
    </source>
</evidence>
<sequence length="74" mass="8659">MQDQQIRMITNNIRKQREKLSYSQEYMAMKMQISQNCYSKIELGNSKLTVERLLVICKILDLEATSVLASGKRF</sequence>
<accession>A0A2T5JEB2</accession>
<dbReference type="GO" id="GO:0003677">
    <property type="term" value="F:DNA binding"/>
    <property type="evidence" value="ECO:0007669"/>
    <property type="project" value="InterPro"/>
</dbReference>
<reference evidence="2 3" key="1">
    <citation type="submission" date="2018-04" db="EMBL/GenBank/DDBJ databases">
        <title>Genomic Encyclopedia of Archaeal and Bacterial Type Strains, Phase II (KMG-II): from individual species to whole genera.</title>
        <authorList>
            <person name="Goeker M."/>
        </authorList>
    </citation>
    <scope>NUCLEOTIDE SEQUENCE [LARGE SCALE GENOMIC DNA]</scope>
    <source>
        <strain evidence="2 3">DSM 26809</strain>
    </source>
</reference>
<dbReference type="InterPro" id="IPR001387">
    <property type="entry name" value="Cro/C1-type_HTH"/>
</dbReference>
<dbReference type="RefSeq" id="WP_107826232.1">
    <property type="nucleotide sequence ID" value="NZ_CP160205.1"/>
</dbReference>
<dbReference type="CDD" id="cd00093">
    <property type="entry name" value="HTH_XRE"/>
    <property type="match status" value="1"/>
</dbReference>
<dbReference type="SUPFAM" id="SSF47413">
    <property type="entry name" value="lambda repressor-like DNA-binding domains"/>
    <property type="match status" value="1"/>
</dbReference>
<dbReference type="PROSITE" id="PS50943">
    <property type="entry name" value="HTH_CROC1"/>
    <property type="match status" value="1"/>
</dbReference>
<dbReference type="AlphaFoldDB" id="A0A2T5JEB2"/>
<dbReference type="SMART" id="SM00530">
    <property type="entry name" value="HTH_XRE"/>
    <property type="match status" value="1"/>
</dbReference>
<proteinExistence type="predicted"/>
<keyword evidence="3" id="KW-1185">Reference proteome</keyword>
<dbReference type="OrthoDB" id="1122522at2"/>
<dbReference type="Proteomes" id="UP000244168">
    <property type="component" value="Unassembled WGS sequence"/>
</dbReference>
<evidence type="ECO:0000313" key="2">
    <source>
        <dbReference type="EMBL" id="PTR00782.1"/>
    </source>
</evidence>
<protein>
    <submittedName>
        <fullName evidence="2">Helix-turn-helix protein</fullName>
    </submittedName>
</protein>
<comment type="caution">
    <text evidence="2">The sequence shown here is derived from an EMBL/GenBank/DDBJ whole genome shotgun (WGS) entry which is preliminary data.</text>
</comment>
<dbReference type="Gene3D" id="1.10.260.40">
    <property type="entry name" value="lambda repressor-like DNA-binding domains"/>
    <property type="match status" value="1"/>
</dbReference>
<evidence type="ECO:0000313" key="3">
    <source>
        <dbReference type="Proteomes" id="UP000244168"/>
    </source>
</evidence>
<feature type="domain" description="HTH cro/C1-type" evidence="1">
    <location>
        <begin position="13"/>
        <end position="67"/>
    </location>
</feature>
<dbReference type="Pfam" id="PF01381">
    <property type="entry name" value="HTH_3"/>
    <property type="match status" value="1"/>
</dbReference>
<gene>
    <name evidence="2" type="ORF">C8P68_1019</name>
</gene>
<name>A0A2T5JEB2_9SPHI</name>
<organism evidence="2 3">
    <name type="scientific">Mucilaginibacter yixingensis</name>
    <dbReference type="NCBI Taxonomy" id="1295612"/>
    <lineage>
        <taxon>Bacteria</taxon>
        <taxon>Pseudomonadati</taxon>
        <taxon>Bacteroidota</taxon>
        <taxon>Sphingobacteriia</taxon>
        <taxon>Sphingobacteriales</taxon>
        <taxon>Sphingobacteriaceae</taxon>
        <taxon>Mucilaginibacter</taxon>
    </lineage>
</organism>